<comment type="caution">
    <text evidence="1">The sequence shown here is derived from an EMBL/GenBank/DDBJ whole genome shotgun (WGS) entry which is preliminary data.</text>
</comment>
<dbReference type="PROSITE" id="PS51257">
    <property type="entry name" value="PROKAR_LIPOPROTEIN"/>
    <property type="match status" value="1"/>
</dbReference>
<accession>A0ABU1K396</accession>
<keyword evidence="2" id="KW-1185">Reference proteome</keyword>
<evidence type="ECO:0000313" key="2">
    <source>
        <dbReference type="Proteomes" id="UP001257659"/>
    </source>
</evidence>
<organism evidence="1 2">
    <name type="scientific">Mesonia maritima</name>
    <dbReference type="NCBI Taxonomy" id="1793873"/>
    <lineage>
        <taxon>Bacteria</taxon>
        <taxon>Pseudomonadati</taxon>
        <taxon>Bacteroidota</taxon>
        <taxon>Flavobacteriia</taxon>
        <taxon>Flavobacteriales</taxon>
        <taxon>Flavobacteriaceae</taxon>
        <taxon>Mesonia</taxon>
    </lineage>
</organism>
<dbReference type="Proteomes" id="UP001257659">
    <property type="component" value="Unassembled WGS sequence"/>
</dbReference>
<proteinExistence type="predicted"/>
<name>A0ABU1K396_9FLAO</name>
<protein>
    <recommendedName>
        <fullName evidence="3">Lipoprotein</fullName>
    </recommendedName>
</protein>
<evidence type="ECO:0000313" key="1">
    <source>
        <dbReference type="EMBL" id="MDR6300078.1"/>
    </source>
</evidence>
<reference evidence="1 2" key="1">
    <citation type="submission" date="2023-07" db="EMBL/GenBank/DDBJ databases">
        <title>Genomic Encyclopedia of Type Strains, Phase IV (KMG-IV): sequencing the most valuable type-strain genomes for metagenomic binning, comparative biology and taxonomic classification.</title>
        <authorList>
            <person name="Goeker M."/>
        </authorList>
    </citation>
    <scope>NUCLEOTIDE SEQUENCE [LARGE SCALE GENOMIC DNA]</scope>
    <source>
        <strain evidence="1 2">DSM 102814</strain>
    </source>
</reference>
<dbReference type="EMBL" id="JAVDQA010000001">
    <property type="protein sequence ID" value="MDR6300078.1"/>
    <property type="molecule type" value="Genomic_DNA"/>
</dbReference>
<dbReference type="RefSeq" id="WP_309726987.1">
    <property type="nucleotide sequence ID" value="NZ_JAVDQA010000001.1"/>
</dbReference>
<evidence type="ECO:0008006" key="3">
    <source>
        <dbReference type="Google" id="ProtNLM"/>
    </source>
</evidence>
<sequence length="143" mass="16073">MKKHLLAIVVATLFVVGCKEDSKEKEEKSAETEQTTENNKTKDLTILSGEFIYVEEQKAAVLKTNTEVYGVVLDSMATKLSKEVNSLKREDLDMVPVIIQGKIKPNPMEDGWKEVVEIKKIIKVMTPKAEPAIRVKGDKKEVK</sequence>
<gene>
    <name evidence="1" type="ORF">GGR31_000694</name>
</gene>